<evidence type="ECO:0000256" key="4">
    <source>
        <dbReference type="ARBA" id="ARBA00022525"/>
    </source>
</evidence>
<keyword evidence="4" id="KW-0964">Secreted</keyword>
<evidence type="ECO:0000313" key="9">
    <source>
        <dbReference type="EMBL" id="GHA14882.1"/>
    </source>
</evidence>
<dbReference type="Proteomes" id="UP000653644">
    <property type="component" value="Unassembled WGS sequence"/>
</dbReference>
<dbReference type="InterPro" id="IPR005193">
    <property type="entry name" value="GH62_arabinosidase"/>
</dbReference>
<dbReference type="SUPFAM" id="SSF75005">
    <property type="entry name" value="Arabinanase/levansucrase/invertase"/>
    <property type="match status" value="1"/>
</dbReference>
<evidence type="ECO:0000256" key="2">
    <source>
        <dbReference type="ARBA" id="ARBA00004613"/>
    </source>
</evidence>
<gene>
    <name evidence="9" type="ORF">GCM10010345_19340</name>
</gene>
<keyword evidence="7" id="KW-0326">Glycosidase</keyword>
<dbReference type="InterPro" id="IPR023296">
    <property type="entry name" value="Glyco_hydro_beta-prop_sf"/>
</dbReference>
<sequence>MLTALGGTAATTRTSAAALPSSFGWSSSGQPIAPKPDATPNIAGIKDPSVVYCNGKYRLSASVASSSGHNLVHQMGNASCFTNPDISDPNGWSAPRDFYASTSRTRAVTTTVRRGGSAGSPATNFTCCDRGPATAVRHWSGRPGGSAGSAQWGPVR</sequence>
<keyword evidence="10" id="KW-1185">Reference proteome</keyword>
<comment type="catalytic activity">
    <reaction evidence="1">
        <text>Hydrolysis of terminal non-reducing alpha-L-arabinofuranoside residues in alpha-L-arabinosides.</text>
        <dbReference type="EC" id="3.2.1.55"/>
    </reaction>
</comment>
<keyword evidence="6" id="KW-0378">Hydrolase</keyword>
<dbReference type="Gene3D" id="2.115.10.20">
    <property type="entry name" value="Glycosyl hydrolase domain, family 43"/>
    <property type="match status" value="1"/>
</dbReference>
<reference evidence="10" key="1">
    <citation type="journal article" date="2019" name="Int. J. Syst. Evol. Microbiol.">
        <title>The Global Catalogue of Microorganisms (GCM) 10K type strain sequencing project: providing services to taxonomists for standard genome sequencing and annotation.</title>
        <authorList>
            <consortium name="The Broad Institute Genomics Platform"/>
            <consortium name="The Broad Institute Genome Sequencing Center for Infectious Disease"/>
            <person name="Wu L."/>
            <person name="Ma J."/>
        </authorList>
    </citation>
    <scope>NUCLEOTIDE SEQUENCE [LARGE SCALE GENOMIC DNA]</scope>
    <source>
        <strain evidence="10">JCM 4733</strain>
    </source>
</reference>
<comment type="subcellular location">
    <subcellularLocation>
        <location evidence="2">Secreted</location>
    </subcellularLocation>
</comment>
<evidence type="ECO:0000256" key="1">
    <source>
        <dbReference type="ARBA" id="ARBA00001462"/>
    </source>
</evidence>
<evidence type="ECO:0000256" key="7">
    <source>
        <dbReference type="ARBA" id="ARBA00023295"/>
    </source>
</evidence>
<dbReference type="PANTHER" id="PTHR40631:SF2">
    <property type="entry name" value="ALPHA-L-ARABINOFURANOSIDASE"/>
    <property type="match status" value="1"/>
</dbReference>
<evidence type="ECO:0000256" key="6">
    <source>
        <dbReference type="ARBA" id="ARBA00022801"/>
    </source>
</evidence>
<keyword evidence="5" id="KW-0732">Signal</keyword>
<protein>
    <recommendedName>
        <fullName evidence="3">non-reducing end alpha-L-arabinofuranosidase</fullName>
        <ecNumber evidence="3">3.2.1.55</ecNumber>
    </recommendedName>
</protein>
<name>A0ABQ3CH66_9ACTN</name>
<evidence type="ECO:0000256" key="5">
    <source>
        <dbReference type="ARBA" id="ARBA00022729"/>
    </source>
</evidence>
<proteinExistence type="predicted"/>
<evidence type="ECO:0000256" key="8">
    <source>
        <dbReference type="SAM" id="MobiDB-lite"/>
    </source>
</evidence>
<feature type="region of interest" description="Disordered" evidence="8">
    <location>
        <begin position="20"/>
        <end position="41"/>
    </location>
</feature>
<dbReference type="EC" id="3.2.1.55" evidence="3"/>
<dbReference type="PANTHER" id="PTHR40631">
    <property type="entry name" value="ALPHA-L-ARABINOFURANOSIDASE AXHA-2-RELATED"/>
    <property type="match status" value="1"/>
</dbReference>
<organism evidence="9 10">
    <name type="scientific">Streptomyces canarius</name>
    <dbReference type="NCBI Taxonomy" id="285453"/>
    <lineage>
        <taxon>Bacteria</taxon>
        <taxon>Bacillati</taxon>
        <taxon>Actinomycetota</taxon>
        <taxon>Actinomycetes</taxon>
        <taxon>Kitasatosporales</taxon>
        <taxon>Streptomycetaceae</taxon>
        <taxon>Streptomyces</taxon>
    </lineage>
</organism>
<feature type="region of interest" description="Disordered" evidence="8">
    <location>
        <begin position="136"/>
        <end position="156"/>
    </location>
</feature>
<dbReference type="EMBL" id="BMVN01000005">
    <property type="protein sequence ID" value="GHA14882.1"/>
    <property type="molecule type" value="Genomic_DNA"/>
</dbReference>
<evidence type="ECO:0000313" key="10">
    <source>
        <dbReference type="Proteomes" id="UP000653644"/>
    </source>
</evidence>
<accession>A0ABQ3CH66</accession>
<comment type="caution">
    <text evidence="9">The sequence shown here is derived from an EMBL/GenBank/DDBJ whole genome shotgun (WGS) entry which is preliminary data.</text>
</comment>
<evidence type="ECO:0000256" key="3">
    <source>
        <dbReference type="ARBA" id="ARBA00012670"/>
    </source>
</evidence>